<dbReference type="Proteomes" id="UP001151532">
    <property type="component" value="Chromosome 14"/>
</dbReference>
<gene>
    <name evidence="1" type="ORF">OIU79_019219</name>
</gene>
<sequence>MAVTSLQINPFTRDPEFNRLLASLITIQTDLVLTQTSDKSIIKSANNASDYNFTNCTRKSYKVSKPLGKAAHSVNSNYNISYLDVHLKI</sequence>
<dbReference type="AlphaFoldDB" id="A0A9Q0SJK7"/>
<organism evidence="1 2">
    <name type="scientific">Salix purpurea</name>
    <name type="common">Purple osier willow</name>
    <dbReference type="NCBI Taxonomy" id="77065"/>
    <lineage>
        <taxon>Eukaryota</taxon>
        <taxon>Viridiplantae</taxon>
        <taxon>Streptophyta</taxon>
        <taxon>Embryophyta</taxon>
        <taxon>Tracheophyta</taxon>
        <taxon>Spermatophyta</taxon>
        <taxon>Magnoliopsida</taxon>
        <taxon>eudicotyledons</taxon>
        <taxon>Gunneridae</taxon>
        <taxon>Pentapetalae</taxon>
        <taxon>rosids</taxon>
        <taxon>fabids</taxon>
        <taxon>Malpighiales</taxon>
        <taxon>Salicaceae</taxon>
        <taxon>Saliceae</taxon>
        <taxon>Salix</taxon>
    </lineage>
</organism>
<dbReference type="EMBL" id="JAPFFK010000020">
    <property type="protein sequence ID" value="KAJ6679410.1"/>
    <property type="molecule type" value="Genomic_DNA"/>
</dbReference>
<keyword evidence="2" id="KW-1185">Reference proteome</keyword>
<reference evidence="1" key="1">
    <citation type="submission" date="2022-11" db="EMBL/GenBank/DDBJ databases">
        <authorList>
            <person name="Hyden B.L."/>
            <person name="Feng K."/>
            <person name="Yates T."/>
            <person name="Jawdy S."/>
            <person name="Smart L.B."/>
            <person name="Muchero W."/>
        </authorList>
    </citation>
    <scope>NUCLEOTIDE SEQUENCE</scope>
    <source>
        <tissue evidence="1">Shoot tip</tissue>
    </source>
</reference>
<proteinExistence type="predicted"/>
<name>A0A9Q0SJK7_SALPP</name>
<evidence type="ECO:0000313" key="2">
    <source>
        <dbReference type="Proteomes" id="UP001151532"/>
    </source>
</evidence>
<protein>
    <submittedName>
        <fullName evidence="1">Uncharacterized protein</fullName>
    </submittedName>
</protein>
<accession>A0A9Q0SJK7</accession>
<reference evidence="1" key="2">
    <citation type="journal article" date="2023" name="Int. J. Mol. Sci.">
        <title>De Novo Assembly and Annotation of 11 Diverse Shrub Willow (Salix) Genomes Reveals Novel Gene Organization in Sex-Linked Regions.</title>
        <authorList>
            <person name="Hyden B."/>
            <person name="Feng K."/>
            <person name="Yates T.B."/>
            <person name="Jawdy S."/>
            <person name="Cereghino C."/>
            <person name="Smart L.B."/>
            <person name="Muchero W."/>
        </authorList>
    </citation>
    <scope>NUCLEOTIDE SEQUENCE</scope>
    <source>
        <tissue evidence="1">Shoot tip</tissue>
    </source>
</reference>
<comment type="caution">
    <text evidence="1">The sequence shown here is derived from an EMBL/GenBank/DDBJ whole genome shotgun (WGS) entry which is preliminary data.</text>
</comment>
<evidence type="ECO:0000313" key="1">
    <source>
        <dbReference type="EMBL" id="KAJ6679410.1"/>
    </source>
</evidence>